<dbReference type="InterPro" id="IPR002942">
    <property type="entry name" value="S4_RNA-bd"/>
</dbReference>
<dbReference type="SUPFAM" id="SSF55120">
    <property type="entry name" value="Pseudouridine synthase"/>
    <property type="match status" value="1"/>
</dbReference>
<keyword evidence="7" id="KW-1185">Reference proteome</keyword>
<dbReference type="EMBL" id="JARVCO010000007">
    <property type="protein sequence ID" value="MDZ8118283.1"/>
    <property type="molecule type" value="Genomic_DNA"/>
</dbReference>
<dbReference type="PROSITE" id="PS01129">
    <property type="entry name" value="PSI_RLU"/>
    <property type="match status" value="1"/>
</dbReference>
<dbReference type="PANTHER" id="PTHR21600">
    <property type="entry name" value="MITOCHONDRIAL RNA PSEUDOURIDINE SYNTHASE"/>
    <property type="match status" value="1"/>
</dbReference>
<evidence type="ECO:0000256" key="4">
    <source>
        <dbReference type="RuleBase" id="RU362028"/>
    </source>
</evidence>
<dbReference type="NCBIfam" id="TIGR00005">
    <property type="entry name" value="rluA_subfam"/>
    <property type="match status" value="1"/>
</dbReference>
<dbReference type="Proteomes" id="UP001290861">
    <property type="component" value="Unassembled WGS sequence"/>
</dbReference>
<dbReference type="InterPro" id="IPR020103">
    <property type="entry name" value="PsdUridine_synth_cat_dom_sf"/>
</dbReference>
<reference evidence="6 7" key="1">
    <citation type="journal article" date="2024" name="Appl. Environ. Microbiol.">
        <title>Pontiella agarivorans sp. nov., a novel marine anaerobic bacterium capable of degrading macroalgal polysaccharides and fixing nitrogen.</title>
        <authorList>
            <person name="Liu N."/>
            <person name="Kivenson V."/>
            <person name="Peng X."/>
            <person name="Cui Z."/>
            <person name="Lankiewicz T.S."/>
            <person name="Gosselin K.M."/>
            <person name="English C.J."/>
            <person name="Blair E.M."/>
            <person name="O'Malley M.A."/>
            <person name="Valentine D.L."/>
        </authorList>
    </citation>
    <scope>NUCLEOTIDE SEQUENCE [LARGE SCALE GENOMIC DNA]</scope>
    <source>
        <strain evidence="6 7">NLcol2</strain>
    </source>
</reference>
<feature type="domain" description="RNA-binding S4" evidence="5">
    <location>
        <begin position="25"/>
        <end position="89"/>
    </location>
</feature>
<evidence type="ECO:0000313" key="7">
    <source>
        <dbReference type="Proteomes" id="UP001290861"/>
    </source>
</evidence>
<gene>
    <name evidence="6" type="ORF">P9H32_06530</name>
</gene>
<keyword evidence="2 4" id="KW-0413">Isomerase</keyword>
<dbReference type="EC" id="5.4.99.-" evidence="4"/>
<evidence type="ECO:0000256" key="3">
    <source>
        <dbReference type="PROSITE-ProRule" id="PRU00182"/>
    </source>
</evidence>
<dbReference type="PANTHER" id="PTHR21600:SF44">
    <property type="entry name" value="RIBOSOMAL LARGE SUBUNIT PSEUDOURIDINE SYNTHASE D"/>
    <property type="match status" value="1"/>
</dbReference>
<dbReference type="CDD" id="cd02869">
    <property type="entry name" value="PseudoU_synth_RluA_like"/>
    <property type="match status" value="1"/>
</dbReference>
<name>A0ABU5MVP2_9BACT</name>
<dbReference type="RefSeq" id="WP_322608081.1">
    <property type="nucleotide sequence ID" value="NZ_JARVCO010000007.1"/>
</dbReference>
<dbReference type="Gene3D" id="3.30.2350.10">
    <property type="entry name" value="Pseudouridine synthase"/>
    <property type="match status" value="1"/>
</dbReference>
<dbReference type="Pfam" id="PF01479">
    <property type="entry name" value="S4"/>
    <property type="match status" value="1"/>
</dbReference>
<comment type="function">
    <text evidence="4">Responsible for synthesis of pseudouridine from uracil.</text>
</comment>
<evidence type="ECO:0000259" key="5">
    <source>
        <dbReference type="SMART" id="SM00363"/>
    </source>
</evidence>
<sequence>MNGYLEAMENTNQHSLTVESTDAKKRLDAFLSANVTALSRSQWKMLIDQQRVLVNGQPCKPNTRLKPGDGVTWSVPDRAPLEAVPEDIPLHILFEDDAVLVLNKPPGMVVHPAVGNPSGTLLHGLLFHDPVFQALERAGIVHRLDKDTSGVMVVAKSDKAMQEMQRQFKARETEKEYVALVWGEPPGSGRVETLLGRHPVHRKKQAVLKDHGREAITNFQCLEQFSECAWLKIGIETGRTHQIRVHMAHLKHPIVGDTVYGRAHRGRLPAEPERQMLHAAKLSFSHPESGKRLSFEAPLFEDMESLLEKLRNG</sequence>
<organism evidence="6 7">
    <name type="scientific">Pontiella agarivorans</name>
    <dbReference type="NCBI Taxonomy" id="3038953"/>
    <lineage>
        <taxon>Bacteria</taxon>
        <taxon>Pseudomonadati</taxon>
        <taxon>Kiritimatiellota</taxon>
        <taxon>Kiritimatiellia</taxon>
        <taxon>Kiritimatiellales</taxon>
        <taxon>Pontiellaceae</taxon>
        <taxon>Pontiella</taxon>
    </lineage>
</organism>
<accession>A0ABU5MVP2</accession>
<dbReference type="InterPro" id="IPR006225">
    <property type="entry name" value="PsdUridine_synth_RluC/D"/>
</dbReference>
<dbReference type="Gene3D" id="3.10.290.10">
    <property type="entry name" value="RNA-binding S4 domain"/>
    <property type="match status" value="1"/>
</dbReference>
<dbReference type="InterPro" id="IPR050188">
    <property type="entry name" value="RluA_PseudoU_synthase"/>
</dbReference>
<dbReference type="InterPro" id="IPR006224">
    <property type="entry name" value="PsdUridine_synth_RluA-like_CS"/>
</dbReference>
<dbReference type="PROSITE" id="PS50889">
    <property type="entry name" value="S4"/>
    <property type="match status" value="1"/>
</dbReference>
<evidence type="ECO:0000256" key="1">
    <source>
        <dbReference type="ARBA" id="ARBA00010876"/>
    </source>
</evidence>
<evidence type="ECO:0000256" key="2">
    <source>
        <dbReference type="ARBA" id="ARBA00023235"/>
    </source>
</evidence>
<protein>
    <recommendedName>
        <fullName evidence="4">Pseudouridine synthase</fullName>
        <ecNumber evidence="4">5.4.99.-</ecNumber>
    </recommendedName>
</protein>
<dbReference type="InterPro" id="IPR006145">
    <property type="entry name" value="PsdUridine_synth_RsuA/RluA"/>
</dbReference>
<evidence type="ECO:0000313" key="6">
    <source>
        <dbReference type="EMBL" id="MDZ8118283.1"/>
    </source>
</evidence>
<keyword evidence="3" id="KW-0694">RNA-binding</keyword>
<dbReference type="Pfam" id="PF00849">
    <property type="entry name" value="PseudoU_synth_2"/>
    <property type="match status" value="1"/>
</dbReference>
<dbReference type="SMART" id="SM00363">
    <property type="entry name" value="S4"/>
    <property type="match status" value="1"/>
</dbReference>
<comment type="similarity">
    <text evidence="1 4">Belongs to the pseudouridine synthase RluA family.</text>
</comment>
<dbReference type="InterPro" id="IPR036986">
    <property type="entry name" value="S4_RNA-bd_sf"/>
</dbReference>
<comment type="catalytic activity">
    <reaction evidence="4">
        <text>a uridine in RNA = a pseudouridine in RNA</text>
        <dbReference type="Rhea" id="RHEA:48348"/>
        <dbReference type="Rhea" id="RHEA-COMP:12068"/>
        <dbReference type="Rhea" id="RHEA-COMP:12069"/>
        <dbReference type="ChEBI" id="CHEBI:65314"/>
        <dbReference type="ChEBI" id="CHEBI:65315"/>
    </reaction>
</comment>
<proteinExistence type="inferred from homology"/>
<dbReference type="SUPFAM" id="SSF55174">
    <property type="entry name" value="Alpha-L RNA-binding motif"/>
    <property type="match status" value="1"/>
</dbReference>
<dbReference type="CDD" id="cd00165">
    <property type="entry name" value="S4"/>
    <property type="match status" value="1"/>
</dbReference>
<comment type="caution">
    <text evidence="6">The sequence shown here is derived from an EMBL/GenBank/DDBJ whole genome shotgun (WGS) entry which is preliminary data.</text>
</comment>